<evidence type="ECO:0000313" key="2">
    <source>
        <dbReference type="EMBL" id="KII65597.1"/>
    </source>
</evidence>
<protein>
    <recommendedName>
        <fullName evidence="4">Tetraspanin</fullName>
    </recommendedName>
</protein>
<comment type="caution">
    <text evidence="2">The sequence shown here is derived from an EMBL/GenBank/DDBJ whole genome shotgun (WGS) entry which is preliminary data.</text>
</comment>
<dbReference type="EMBL" id="JWZT01003755">
    <property type="protein sequence ID" value="KII65597.1"/>
    <property type="molecule type" value="Genomic_DNA"/>
</dbReference>
<feature type="transmembrane region" description="Helical" evidence="1">
    <location>
        <begin position="65"/>
        <end position="86"/>
    </location>
</feature>
<dbReference type="InterPro" id="IPR008952">
    <property type="entry name" value="Tetraspanin_EC2_sf"/>
</dbReference>
<dbReference type="AlphaFoldDB" id="A0A0C2MVC9"/>
<evidence type="ECO:0000313" key="3">
    <source>
        <dbReference type="Proteomes" id="UP000031668"/>
    </source>
</evidence>
<sequence length="229" mass="25044">MGATISSSAPIETIRLMKVAMKIVAYVILGFLATITLVTLVASSLALFYQLDFCGNTGLLSISELMTLLCSVCLMMVIIGLLAVAVKSHALGYTYTVMCGIIIIGSIIVVAKAVLMSTRFITNLDKCLNNVPHIPVRRLNLFLLYAQQKHRCCGINGPTEWGTDVSGVCCSNPPTCNQQYQGNCRQIYFNVLIVIACVFGVAIFFWLILPPIVSWILFTKTGMKISFQT</sequence>
<keyword evidence="1" id="KW-0472">Membrane</keyword>
<proteinExistence type="predicted"/>
<dbReference type="SUPFAM" id="SSF48652">
    <property type="entry name" value="Tetraspanin"/>
    <property type="match status" value="1"/>
</dbReference>
<evidence type="ECO:0008006" key="4">
    <source>
        <dbReference type="Google" id="ProtNLM"/>
    </source>
</evidence>
<dbReference type="Proteomes" id="UP000031668">
    <property type="component" value="Unassembled WGS sequence"/>
</dbReference>
<reference evidence="2 3" key="1">
    <citation type="journal article" date="2014" name="Genome Biol. Evol.">
        <title>The genome of the myxosporean Thelohanellus kitauei shows adaptations to nutrient acquisition within its fish host.</title>
        <authorList>
            <person name="Yang Y."/>
            <person name="Xiong J."/>
            <person name="Zhou Z."/>
            <person name="Huo F."/>
            <person name="Miao W."/>
            <person name="Ran C."/>
            <person name="Liu Y."/>
            <person name="Zhang J."/>
            <person name="Feng J."/>
            <person name="Wang M."/>
            <person name="Wang M."/>
            <person name="Wang L."/>
            <person name="Yao B."/>
        </authorList>
    </citation>
    <scope>NUCLEOTIDE SEQUENCE [LARGE SCALE GENOMIC DNA]</scope>
    <source>
        <strain evidence="2">Wuqing</strain>
    </source>
</reference>
<feature type="transmembrane region" description="Helical" evidence="1">
    <location>
        <begin position="23"/>
        <end position="45"/>
    </location>
</feature>
<accession>A0A0C2MVC9</accession>
<evidence type="ECO:0000256" key="1">
    <source>
        <dbReference type="SAM" id="Phobius"/>
    </source>
</evidence>
<dbReference type="Gene3D" id="1.10.1450.10">
    <property type="entry name" value="Tetraspanin"/>
    <property type="match status" value="1"/>
</dbReference>
<keyword evidence="1" id="KW-0812">Transmembrane</keyword>
<keyword evidence="3" id="KW-1185">Reference proteome</keyword>
<name>A0A0C2MVC9_THEKT</name>
<feature type="transmembrane region" description="Helical" evidence="1">
    <location>
        <begin position="187"/>
        <end position="218"/>
    </location>
</feature>
<organism evidence="2 3">
    <name type="scientific">Thelohanellus kitauei</name>
    <name type="common">Myxosporean</name>
    <dbReference type="NCBI Taxonomy" id="669202"/>
    <lineage>
        <taxon>Eukaryota</taxon>
        <taxon>Metazoa</taxon>
        <taxon>Cnidaria</taxon>
        <taxon>Myxozoa</taxon>
        <taxon>Myxosporea</taxon>
        <taxon>Bivalvulida</taxon>
        <taxon>Platysporina</taxon>
        <taxon>Myxobolidae</taxon>
        <taxon>Thelohanellus</taxon>
    </lineage>
</organism>
<gene>
    <name evidence="2" type="ORF">RF11_00676</name>
</gene>
<feature type="transmembrane region" description="Helical" evidence="1">
    <location>
        <begin position="93"/>
        <end position="115"/>
    </location>
</feature>
<dbReference type="GO" id="GO:0016020">
    <property type="term" value="C:membrane"/>
    <property type="evidence" value="ECO:0007669"/>
    <property type="project" value="InterPro"/>
</dbReference>
<keyword evidence="1" id="KW-1133">Transmembrane helix</keyword>